<dbReference type="InterPro" id="IPR000415">
    <property type="entry name" value="Nitroreductase-like"/>
</dbReference>
<accession>A0AAE6WFW9</accession>
<dbReference type="SUPFAM" id="SSF55469">
    <property type="entry name" value="FMN-dependent nitroreductase-like"/>
    <property type="match status" value="1"/>
</dbReference>
<dbReference type="Gene3D" id="3.40.109.10">
    <property type="entry name" value="NADH Oxidase"/>
    <property type="match status" value="1"/>
</dbReference>
<evidence type="ECO:0000313" key="3">
    <source>
        <dbReference type="Proteomes" id="UP000463931"/>
    </source>
</evidence>
<protein>
    <submittedName>
        <fullName evidence="2">SagB/ThcOx family dehydrogenase</fullName>
    </submittedName>
</protein>
<proteinExistence type="predicted"/>
<dbReference type="InterPro" id="IPR052544">
    <property type="entry name" value="Bacteriocin_Proc_Enz"/>
</dbReference>
<dbReference type="Pfam" id="PF00881">
    <property type="entry name" value="Nitroreductase"/>
    <property type="match status" value="1"/>
</dbReference>
<dbReference type="CDD" id="cd02142">
    <property type="entry name" value="McbC_SagB-like_oxidoreductase"/>
    <property type="match status" value="1"/>
</dbReference>
<dbReference type="NCBIfam" id="TIGR03605">
    <property type="entry name" value="antibiot_sagB"/>
    <property type="match status" value="1"/>
</dbReference>
<dbReference type="GO" id="GO:0016491">
    <property type="term" value="F:oxidoreductase activity"/>
    <property type="evidence" value="ECO:0007669"/>
    <property type="project" value="InterPro"/>
</dbReference>
<feature type="domain" description="Nitroreductase" evidence="1">
    <location>
        <begin position="89"/>
        <end position="273"/>
    </location>
</feature>
<sequence length="289" mass="32527">MSVVGENERLANHAIFEHNDPTIYELFHENTKLNSYELKKLQHSLAMAVSNSDFKKASLNSGKCYPTLPRKNLLPKKKLSVAIDKVIWNRRSIRKFLPENISFQSLSTLLQYSSGISHTIVENNNGSQSGFRTYPSGGGLYPLEIYLVVNRVSDLQTGLYHYNVRENCLEKLLTKEELYSQLDKLHIRDQLIKESGVTILLTSVFKRSTYKYGDRGYRFVLMEVGHLSQNIALVSEALNLGSCNIGGYEDDELNTLLQIDGVSEAVVGEIAIGIPDLLGKNLMPDAIRE</sequence>
<dbReference type="PANTHER" id="PTHR43745">
    <property type="entry name" value="NITROREDUCTASE MJ1384-RELATED"/>
    <property type="match status" value="1"/>
</dbReference>
<gene>
    <name evidence="2" type="ORF">FEE40_03570</name>
</gene>
<dbReference type="Proteomes" id="UP000463931">
    <property type="component" value="Chromosome"/>
</dbReference>
<name>A0AAE6WFW9_9LACO</name>
<dbReference type="PANTHER" id="PTHR43745:SF2">
    <property type="entry name" value="NITROREDUCTASE MJ1384-RELATED"/>
    <property type="match status" value="1"/>
</dbReference>
<dbReference type="EMBL" id="CP040852">
    <property type="protein sequence ID" value="QIA89328.1"/>
    <property type="molecule type" value="Genomic_DNA"/>
</dbReference>
<dbReference type="RefSeq" id="WP_135058370.1">
    <property type="nucleotide sequence ID" value="NZ_CP040852.1"/>
</dbReference>
<dbReference type="InterPro" id="IPR029479">
    <property type="entry name" value="Nitroreductase"/>
</dbReference>
<organism evidence="2 3">
    <name type="scientific">Ligilactobacillus murinus</name>
    <dbReference type="NCBI Taxonomy" id="1622"/>
    <lineage>
        <taxon>Bacteria</taxon>
        <taxon>Bacillati</taxon>
        <taxon>Bacillota</taxon>
        <taxon>Bacilli</taxon>
        <taxon>Lactobacillales</taxon>
        <taxon>Lactobacillaceae</taxon>
        <taxon>Ligilactobacillus</taxon>
    </lineage>
</organism>
<dbReference type="AlphaFoldDB" id="A0AAE6WFW9"/>
<dbReference type="InterPro" id="IPR020051">
    <property type="entry name" value="SagB-type_dehydrogenase"/>
</dbReference>
<reference evidence="2 3" key="1">
    <citation type="journal article" date="2019" name="Nat. Med.">
        <title>Preventing dysbiosis of the neonatal mouse intestinal microbiome protects against late-onset sepsis.</title>
        <authorList>
            <person name="Singer J.R."/>
            <person name="Blosser E.G."/>
            <person name="Zindl C.L."/>
            <person name="Silberger D.J."/>
            <person name="Conlan S."/>
            <person name="Laufer V.A."/>
            <person name="DiToro D."/>
            <person name="Deming C."/>
            <person name="Kumar R."/>
            <person name="Morrow C.D."/>
            <person name="Segre J.A."/>
            <person name="Gray M.J."/>
            <person name="Randolph D.A."/>
            <person name="Weaver C.T."/>
        </authorList>
    </citation>
    <scope>NUCLEOTIDE SEQUENCE [LARGE SCALE GENOMIC DNA]</scope>
    <source>
        <strain evidence="2 3">V10</strain>
    </source>
</reference>
<evidence type="ECO:0000313" key="2">
    <source>
        <dbReference type="EMBL" id="QIA89328.1"/>
    </source>
</evidence>
<evidence type="ECO:0000259" key="1">
    <source>
        <dbReference type="Pfam" id="PF00881"/>
    </source>
</evidence>